<dbReference type="OrthoDB" id="5835829at2759"/>
<evidence type="ECO:0000313" key="4">
    <source>
        <dbReference type="Proteomes" id="UP000036987"/>
    </source>
</evidence>
<dbReference type="PANTHER" id="PTHR48048">
    <property type="entry name" value="GLYCOSYLTRANSFERASE"/>
    <property type="match status" value="1"/>
</dbReference>
<dbReference type="Pfam" id="PF00201">
    <property type="entry name" value="UDPGT"/>
    <property type="match status" value="1"/>
</dbReference>
<proteinExistence type="inferred from homology"/>
<dbReference type="PANTHER" id="PTHR48048:SF89">
    <property type="entry name" value="GLYCOSYLTRANSFERASE"/>
    <property type="match status" value="1"/>
</dbReference>
<dbReference type="FunFam" id="3.40.50.2000:FF:000056">
    <property type="entry name" value="Glycosyltransferase"/>
    <property type="match status" value="1"/>
</dbReference>
<protein>
    <submittedName>
        <fullName evidence="3">Flavonoid glucosyltransferase, family GT1</fullName>
    </submittedName>
</protein>
<sequence>MVTNKWRDMGSDKDDRENVILYPSPGMGHLLPMIEFARLLVGRNPLLDVTILILKPSRSIGSTETFDSSVIAKNSFISFHFLPPVDLSDLPSNMRFDKWMFVLIHRSKPNVEDYLSDSVYRHPLAFVVDDFCAGSAEAATRLGVLAYVFMTGSAAGTGVFLQLSIVHSLTTLSFKDMGSAHINYPGIPPIPADHMPIALHDRDDVAYEGFLHLSKCMAESDGIIINTFEGLEGKIIRSLRTTGAFNRHIYSVGPLILSNGEHNRGESGYGFKWLDMQPKESVVFLCFGSMGTFSRRQLEEIAVGLERTQHRFLWVVKNSDENCTLDSLLPKGFLDRTKDRGLVVESWIPQVAVLRHEAIGCFVTHLGWNSVLEAISAGVAMIGWPLYAEQKMNKVFVADYLKLAIAMEGYGKELVSSTEVERSVRKIMDDSEAGVAVKEQCSAMKQVAAETVGDGGASTVALDRLVQDWRARSQTVESDPIRNLK</sequence>
<comment type="similarity">
    <text evidence="1">Belongs to the UDP-glycosyltransferase family.</text>
</comment>
<dbReference type="Gene3D" id="3.40.50.2000">
    <property type="entry name" value="Glycogen Phosphorylase B"/>
    <property type="match status" value="2"/>
</dbReference>
<reference evidence="4" key="1">
    <citation type="journal article" date="2016" name="Nature">
        <title>The genome of the seagrass Zostera marina reveals angiosperm adaptation to the sea.</title>
        <authorList>
            <person name="Olsen J.L."/>
            <person name="Rouze P."/>
            <person name="Verhelst B."/>
            <person name="Lin Y.-C."/>
            <person name="Bayer T."/>
            <person name="Collen J."/>
            <person name="Dattolo E."/>
            <person name="De Paoli E."/>
            <person name="Dittami S."/>
            <person name="Maumus F."/>
            <person name="Michel G."/>
            <person name="Kersting A."/>
            <person name="Lauritano C."/>
            <person name="Lohaus R."/>
            <person name="Toepel M."/>
            <person name="Tonon T."/>
            <person name="Vanneste K."/>
            <person name="Amirebrahimi M."/>
            <person name="Brakel J."/>
            <person name="Bostroem C."/>
            <person name="Chovatia M."/>
            <person name="Grimwood J."/>
            <person name="Jenkins J.W."/>
            <person name="Jueterbock A."/>
            <person name="Mraz A."/>
            <person name="Stam W.T."/>
            <person name="Tice H."/>
            <person name="Bornberg-Bauer E."/>
            <person name="Green P.J."/>
            <person name="Pearson G.A."/>
            <person name="Procaccini G."/>
            <person name="Duarte C.M."/>
            <person name="Schmutz J."/>
            <person name="Reusch T.B.H."/>
            <person name="Van de Peer Y."/>
        </authorList>
    </citation>
    <scope>NUCLEOTIDE SEQUENCE [LARGE SCALE GENOMIC DNA]</scope>
    <source>
        <strain evidence="4">cv. Finnish</strain>
    </source>
</reference>
<gene>
    <name evidence="3" type="ORF">ZOSMA_11G00770</name>
</gene>
<accession>A0A0K9Q1L9</accession>
<dbReference type="GO" id="GO:0035251">
    <property type="term" value="F:UDP-glucosyltransferase activity"/>
    <property type="evidence" value="ECO:0000318"/>
    <property type="project" value="GO_Central"/>
</dbReference>
<dbReference type="InterPro" id="IPR050481">
    <property type="entry name" value="UDP-glycosyltransf_plant"/>
</dbReference>
<evidence type="ECO:0000256" key="2">
    <source>
        <dbReference type="ARBA" id="ARBA00022679"/>
    </source>
</evidence>
<name>A0A0K9Q1L9_ZOSMR</name>
<comment type="caution">
    <text evidence="3">The sequence shown here is derived from an EMBL/GenBank/DDBJ whole genome shotgun (WGS) entry which is preliminary data.</text>
</comment>
<organism evidence="3 4">
    <name type="scientific">Zostera marina</name>
    <name type="common">Eelgrass</name>
    <dbReference type="NCBI Taxonomy" id="29655"/>
    <lineage>
        <taxon>Eukaryota</taxon>
        <taxon>Viridiplantae</taxon>
        <taxon>Streptophyta</taxon>
        <taxon>Embryophyta</taxon>
        <taxon>Tracheophyta</taxon>
        <taxon>Spermatophyta</taxon>
        <taxon>Magnoliopsida</taxon>
        <taxon>Liliopsida</taxon>
        <taxon>Zosteraceae</taxon>
        <taxon>Zostera</taxon>
    </lineage>
</organism>
<evidence type="ECO:0000313" key="3">
    <source>
        <dbReference type="EMBL" id="KMZ75054.1"/>
    </source>
</evidence>
<keyword evidence="4" id="KW-1185">Reference proteome</keyword>
<dbReference type="AlphaFoldDB" id="A0A0K9Q1L9"/>
<dbReference type="EMBL" id="LFYR01000216">
    <property type="protein sequence ID" value="KMZ75054.1"/>
    <property type="molecule type" value="Genomic_DNA"/>
</dbReference>
<dbReference type="InterPro" id="IPR002213">
    <property type="entry name" value="UDP_glucos_trans"/>
</dbReference>
<dbReference type="Proteomes" id="UP000036987">
    <property type="component" value="Unassembled WGS sequence"/>
</dbReference>
<dbReference type="OMA" id="VALWMHE"/>
<evidence type="ECO:0000256" key="1">
    <source>
        <dbReference type="ARBA" id="ARBA00009995"/>
    </source>
</evidence>
<dbReference type="SUPFAM" id="SSF53756">
    <property type="entry name" value="UDP-Glycosyltransferase/glycogen phosphorylase"/>
    <property type="match status" value="1"/>
</dbReference>
<keyword evidence="2 3" id="KW-0808">Transferase</keyword>
<dbReference type="CDD" id="cd03784">
    <property type="entry name" value="GT1_Gtf-like"/>
    <property type="match status" value="1"/>
</dbReference>